<proteinExistence type="predicted"/>
<name>A0ABT1Q3P9_9ACTN</name>
<feature type="signal peptide" evidence="1">
    <location>
        <begin position="1"/>
        <end position="33"/>
    </location>
</feature>
<dbReference type="EMBL" id="JANFNG010000037">
    <property type="protein sequence ID" value="MCQ4084551.1"/>
    <property type="molecule type" value="Genomic_DNA"/>
</dbReference>
<evidence type="ECO:0000313" key="2">
    <source>
        <dbReference type="EMBL" id="MCQ4084551.1"/>
    </source>
</evidence>
<feature type="chain" id="PRO_5046900396" description="Lipoprotein" evidence="1">
    <location>
        <begin position="34"/>
        <end position="176"/>
    </location>
</feature>
<evidence type="ECO:0008006" key="4">
    <source>
        <dbReference type="Google" id="ProtNLM"/>
    </source>
</evidence>
<evidence type="ECO:0000256" key="1">
    <source>
        <dbReference type="SAM" id="SignalP"/>
    </source>
</evidence>
<keyword evidence="1" id="KW-0732">Signal</keyword>
<accession>A0ABT1Q3P9</accession>
<reference evidence="2" key="1">
    <citation type="submission" date="2022-06" db="EMBL/GenBank/DDBJ databases">
        <title>Draft genome sequence of Streptomyces sp. RB6PN25 isolated from peat swamp forest in Thailand.</title>
        <authorList>
            <person name="Duangmal K."/>
            <person name="Klaysubun C."/>
        </authorList>
    </citation>
    <scope>NUCLEOTIDE SEQUENCE</scope>
    <source>
        <strain evidence="2">RB6PN25</strain>
    </source>
</reference>
<comment type="caution">
    <text evidence="2">The sequence shown here is derived from an EMBL/GenBank/DDBJ whole genome shotgun (WGS) entry which is preliminary data.</text>
</comment>
<organism evidence="2 3">
    <name type="scientific">Streptomyces humicola</name>
    <dbReference type="NCBI Taxonomy" id="2953240"/>
    <lineage>
        <taxon>Bacteria</taxon>
        <taxon>Bacillati</taxon>
        <taxon>Actinomycetota</taxon>
        <taxon>Actinomycetes</taxon>
        <taxon>Kitasatosporales</taxon>
        <taxon>Streptomycetaceae</taxon>
        <taxon>Streptomyces</taxon>
    </lineage>
</organism>
<gene>
    <name evidence="2" type="ORF">NGB36_29250</name>
</gene>
<keyword evidence="3" id="KW-1185">Reference proteome</keyword>
<dbReference type="Proteomes" id="UP001057702">
    <property type="component" value="Unassembled WGS sequence"/>
</dbReference>
<protein>
    <recommendedName>
        <fullName evidence="4">Lipoprotein</fullName>
    </recommendedName>
</protein>
<evidence type="ECO:0000313" key="3">
    <source>
        <dbReference type="Proteomes" id="UP001057702"/>
    </source>
</evidence>
<sequence>MAPGTTPRAPSGPRRRAVLAGGLALPFAAGALAGCGGPLSAQDAAEDDPGLALSAQAVRDSSALLARYDATAAAHPPLAARLRPLRAQVAQHIEAFTVPGLSTGSPRPSASASARAAAGQVPADQGQALSALAAAERRLADARTTALQDAPPELARLLASVAAAGACHVLLLQGGA</sequence>